<gene>
    <name evidence="2" type="ORF">BDV41DRAFT_578973</name>
</gene>
<keyword evidence="3" id="KW-1185">Reference proteome</keyword>
<evidence type="ECO:0000313" key="2">
    <source>
        <dbReference type="EMBL" id="KAE8311137.1"/>
    </source>
</evidence>
<evidence type="ECO:0000313" key="3">
    <source>
        <dbReference type="Proteomes" id="UP000325433"/>
    </source>
</evidence>
<protein>
    <submittedName>
        <fullName evidence="2">Uncharacterized protein</fullName>
    </submittedName>
</protein>
<dbReference type="Proteomes" id="UP000325433">
    <property type="component" value="Unassembled WGS sequence"/>
</dbReference>
<organism evidence="2 3">
    <name type="scientific">Aspergillus transmontanensis</name>
    <dbReference type="NCBI Taxonomy" id="1034304"/>
    <lineage>
        <taxon>Eukaryota</taxon>
        <taxon>Fungi</taxon>
        <taxon>Dikarya</taxon>
        <taxon>Ascomycota</taxon>
        <taxon>Pezizomycotina</taxon>
        <taxon>Eurotiomycetes</taxon>
        <taxon>Eurotiomycetidae</taxon>
        <taxon>Eurotiales</taxon>
        <taxon>Aspergillaceae</taxon>
        <taxon>Aspergillus</taxon>
        <taxon>Aspergillus subgen. Circumdati</taxon>
    </lineage>
</organism>
<dbReference type="EMBL" id="ML738346">
    <property type="protein sequence ID" value="KAE8311137.1"/>
    <property type="molecule type" value="Genomic_DNA"/>
</dbReference>
<dbReference type="AlphaFoldDB" id="A0A5N6VR86"/>
<name>A0A5N6VR86_9EURO</name>
<sequence>MLGSASNPILINIEESSAKSLSPDDTDGDTIPETPSYRSQSHICNGQEDDQQTHHFNNGIVSMAPGSHKGHSVTIHGLVHEGVAEGSPHSGDIAAQPSNRDGCTPAVVSHATVAESSVRNVYTGHTTESGGPAALLGAHVSDGSKCMQNTMFPRVEQASKRARVDADTQTADDQRPNSMTINQSDDRTDSITVILTRRSAPEGRFTFLCRSVEWYSHHELRQWAPGLLDEYLHRTRLHERARAHKRRAVSETPLVLEKRKRFMEI</sequence>
<evidence type="ECO:0000256" key="1">
    <source>
        <dbReference type="SAM" id="MobiDB-lite"/>
    </source>
</evidence>
<accession>A0A5N6VR86</accession>
<feature type="region of interest" description="Disordered" evidence="1">
    <location>
        <begin position="159"/>
        <end position="185"/>
    </location>
</feature>
<reference evidence="3" key="1">
    <citation type="submission" date="2019-04" db="EMBL/GenBank/DDBJ databases">
        <title>Friends and foes A comparative genomics studyof 23 Aspergillus species from section Flavi.</title>
        <authorList>
            <consortium name="DOE Joint Genome Institute"/>
            <person name="Kjaerbolling I."/>
            <person name="Vesth T."/>
            <person name="Frisvad J.C."/>
            <person name="Nybo J.L."/>
            <person name="Theobald S."/>
            <person name="Kildgaard S."/>
            <person name="Isbrandt T."/>
            <person name="Kuo A."/>
            <person name="Sato A."/>
            <person name="Lyhne E.K."/>
            <person name="Kogle M.E."/>
            <person name="Wiebenga A."/>
            <person name="Kun R.S."/>
            <person name="Lubbers R.J."/>
            <person name="Makela M.R."/>
            <person name="Barry K."/>
            <person name="Chovatia M."/>
            <person name="Clum A."/>
            <person name="Daum C."/>
            <person name="Haridas S."/>
            <person name="He G."/>
            <person name="LaButti K."/>
            <person name="Lipzen A."/>
            <person name="Mondo S."/>
            <person name="Riley R."/>
            <person name="Salamov A."/>
            <person name="Simmons B.A."/>
            <person name="Magnuson J.K."/>
            <person name="Henrissat B."/>
            <person name="Mortensen U.H."/>
            <person name="Larsen T.O."/>
            <person name="Devries R.P."/>
            <person name="Grigoriev I.V."/>
            <person name="Machida M."/>
            <person name="Baker S.E."/>
            <person name="Andersen M.R."/>
        </authorList>
    </citation>
    <scope>NUCLEOTIDE SEQUENCE [LARGE SCALE GENOMIC DNA]</scope>
    <source>
        <strain evidence="3">CBS 130015</strain>
    </source>
</reference>
<proteinExistence type="predicted"/>
<feature type="region of interest" description="Disordered" evidence="1">
    <location>
        <begin position="15"/>
        <end position="42"/>
    </location>
</feature>
<feature type="compositionally biased region" description="Polar residues" evidence="1">
    <location>
        <begin position="167"/>
        <end position="183"/>
    </location>
</feature>